<organism evidence="4 5">
    <name type="scientific">Pestalotiopsis fici (strain W106-1 / CGMCC3.15140)</name>
    <dbReference type="NCBI Taxonomy" id="1229662"/>
    <lineage>
        <taxon>Eukaryota</taxon>
        <taxon>Fungi</taxon>
        <taxon>Dikarya</taxon>
        <taxon>Ascomycota</taxon>
        <taxon>Pezizomycotina</taxon>
        <taxon>Sordariomycetes</taxon>
        <taxon>Xylariomycetidae</taxon>
        <taxon>Amphisphaeriales</taxon>
        <taxon>Sporocadaceae</taxon>
        <taxon>Pestalotiopsis</taxon>
    </lineage>
</organism>
<dbReference type="Pfam" id="PF14856">
    <property type="entry name" value="Hce2"/>
    <property type="match status" value="1"/>
</dbReference>
<dbReference type="RefSeq" id="XP_007840002.1">
    <property type="nucleotide sequence ID" value="XM_007841811.1"/>
</dbReference>
<reference evidence="5" key="1">
    <citation type="journal article" date="2015" name="BMC Genomics">
        <title>Genomic and transcriptomic analysis of the endophytic fungus Pestalotiopsis fici reveals its lifestyle and high potential for synthesis of natural products.</title>
        <authorList>
            <person name="Wang X."/>
            <person name="Zhang X."/>
            <person name="Liu L."/>
            <person name="Xiang M."/>
            <person name="Wang W."/>
            <person name="Sun X."/>
            <person name="Che Y."/>
            <person name="Guo L."/>
            <person name="Liu G."/>
            <person name="Guo L."/>
            <person name="Wang C."/>
            <person name="Yin W.B."/>
            <person name="Stadler M."/>
            <person name="Zhang X."/>
            <person name="Liu X."/>
        </authorList>
    </citation>
    <scope>NUCLEOTIDE SEQUENCE [LARGE SCALE GENOMIC DNA]</scope>
    <source>
        <strain evidence="5">W106-1 / CGMCC3.15140</strain>
    </source>
</reference>
<gene>
    <name evidence="4" type="ORF">PFICI_13230</name>
</gene>
<protein>
    <recommendedName>
        <fullName evidence="3">Ecp2 effector protein-like domain-containing protein</fullName>
    </recommendedName>
</protein>
<dbReference type="InterPro" id="IPR029226">
    <property type="entry name" value="Ecp2-like"/>
</dbReference>
<dbReference type="HOGENOM" id="CLU_1245762_0_0_1"/>
<evidence type="ECO:0000259" key="3">
    <source>
        <dbReference type="Pfam" id="PF14856"/>
    </source>
</evidence>
<dbReference type="OrthoDB" id="73875at2759"/>
<accession>W3WPK6</accession>
<name>W3WPK6_PESFW</name>
<dbReference type="OMA" id="YFRVENS"/>
<dbReference type="EMBL" id="KI912119">
    <property type="protein sequence ID" value="ETS74746.1"/>
    <property type="molecule type" value="Genomic_DNA"/>
</dbReference>
<feature type="domain" description="Ecp2 effector protein-like" evidence="3">
    <location>
        <begin position="82"/>
        <end position="183"/>
    </location>
</feature>
<dbReference type="GeneID" id="19278243"/>
<dbReference type="AlphaFoldDB" id="W3WPK6"/>
<dbReference type="eggNOG" id="ENOG502T123">
    <property type="taxonomic scope" value="Eukaryota"/>
</dbReference>
<proteinExistence type="predicted"/>
<sequence>MLANNLLSVVAAMLGMVRGAPTSSAATTLAVTDGMVPVNTTMPDGTVKVVWLHKAFQPVAGPAQASHLEGRMKWNPNGNPNQCGESTFTDMTTLGSPDQGDCQVIINQMVSGPGYWQLLQGGDLHANGDWCRVAYHGSCVFGVKTTVIFGLFIGSNDISDVVIEAMKLRKGDPRVQFEGSMPCNSPNGQGGDDPKQPHTTTKWALFKPLAGVAPAQLGNGTL</sequence>
<feature type="signal peptide" evidence="2">
    <location>
        <begin position="1"/>
        <end position="19"/>
    </location>
</feature>
<dbReference type="STRING" id="1229662.W3WPK6"/>
<evidence type="ECO:0000256" key="1">
    <source>
        <dbReference type="SAM" id="MobiDB-lite"/>
    </source>
</evidence>
<keyword evidence="5" id="KW-1185">Reference proteome</keyword>
<evidence type="ECO:0000256" key="2">
    <source>
        <dbReference type="SAM" id="SignalP"/>
    </source>
</evidence>
<feature type="chain" id="PRO_5004833693" description="Ecp2 effector protein-like domain-containing protein" evidence="2">
    <location>
        <begin position="20"/>
        <end position="222"/>
    </location>
</feature>
<feature type="region of interest" description="Disordered" evidence="1">
    <location>
        <begin position="174"/>
        <end position="199"/>
    </location>
</feature>
<evidence type="ECO:0000313" key="4">
    <source>
        <dbReference type="EMBL" id="ETS74746.1"/>
    </source>
</evidence>
<dbReference type="KEGG" id="pfy:PFICI_13230"/>
<dbReference type="Proteomes" id="UP000030651">
    <property type="component" value="Unassembled WGS sequence"/>
</dbReference>
<keyword evidence="2" id="KW-0732">Signal</keyword>
<dbReference type="InParanoid" id="W3WPK6"/>
<evidence type="ECO:0000313" key="5">
    <source>
        <dbReference type="Proteomes" id="UP000030651"/>
    </source>
</evidence>